<sequence length="146" mass="16736">MENILEVNDRLDRYCCGFQPEPLDLCVQNRLQSKCGNNKDLQLVHILVRKADPTRLVFIDNAGRPLQPVDNLNFRLLQGIDRFPERAVSVLQSGCLESLLLRSLYTDREFWDSRGGAGGLHALIRAVEQRGDVLLQHIRDMRLELL</sequence>
<dbReference type="PANTHER" id="PTHR15905:SF5">
    <property type="entry name" value="GOLGI-ASSOCIATED KINASE 1A"/>
    <property type="match status" value="1"/>
</dbReference>
<gene>
    <name evidence="6" type="ORF">KC01_LOCUS37070</name>
</gene>
<dbReference type="GO" id="GO:0005794">
    <property type="term" value="C:Golgi apparatus"/>
    <property type="evidence" value="ECO:0007669"/>
    <property type="project" value="UniProtKB-SubCell"/>
</dbReference>
<evidence type="ECO:0000313" key="6">
    <source>
        <dbReference type="EMBL" id="CAL1610453.1"/>
    </source>
</evidence>
<evidence type="ECO:0000256" key="5">
    <source>
        <dbReference type="ARBA" id="ARBA00023136"/>
    </source>
</evidence>
<proteinExistence type="inferred from homology"/>
<evidence type="ECO:0000256" key="1">
    <source>
        <dbReference type="ARBA" id="ARBA00004308"/>
    </source>
</evidence>
<reference evidence="6 7" key="1">
    <citation type="submission" date="2024-04" db="EMBL/GenBank/DDBJ databases">
        <authorList>
            <person name="Waldvogel A.-M."/>
            <person name="Schoenle A."/>
        </authorList>
    </citation>
    <scope>NUCLEOTIDE SEQUENCE [LARGE SCALE GENOMIC DNA]</scope>
</reference>
<name>A0AAV2MAS2_KNICA</name>
<accession>A0AAV2MAS2</accession>
<evidence type="ECO:0000256" key="4">
    <source>
        <dbReference type="ARBA" id="ARBA00023034"/>
    </source>
</evidence>
<organism evidence="6 7">
    <name type="scientific">Knipowitschia caucasica</name>
    <name type="common">Caucasian dwarf goby</name>
    <name type="synonym">Pomatoschistus caucasicus</name>
    <dbReference type="NCBI Taxonomy" id="637954"/>
    <lineage>
        <taxon>Eukaryota</taxon>
        <taxon>Metazoa</taxon>
        <taxon>Chordata</taxon>
        <taxon>Craniata</taxon>
        <taxon>Vertebrata</taxon>
        <taxon>Euteleostomi</taxon>
        <taxon>Actinopterygii</taxon>
        <taxon>Neopterygii</taxon>
        <taxon>Teleostei</taxon>
        <taxon>Neoteleostei</taxon>
        <taxon>Acanthomorphata</taxon>
        <taxon>Gobiaria</taxon>
        <taxon>Gobiiformes</taxon>
        <taxon>Gobioidei</taxon>
        <taxon>Gobiidae</taxon>
        <taxon>Gobiinae</taxon>
        <taxon>Knipowitschia</taxon>
    </lineage>
</organism>
<evidence type="ECO:0000313" key="7">
    <source>
        <dbReference type="Proteomes" id="UP001497482"/>
    </source>
</evidence>
<evidence type="ECO:0008006" key="8">
    <source>
        <dbReference type="Google" id="ProtNLM"/>
    </source>
</evidence>
<keyword evidence="5" id="KW-0472">Membrane</keyword>
<dbReference type="Pfam" id="PF15051">
    <property type="entry name" value="FAM198"/>
    <property type="match status" value="1"/>
</dbReference>
<comment type="similarity">
    <text evidence="3">Belongs to the GASK family.</text>
</comment>
<keyword evidence="7" id="KW-1185">Reference proteome</keyword>
<keyword evidence="4" id="KW-0333">Golgi apparatus</keyword>
<evidence type="ECO:0000256" key="3">
    <source>
        <dbReference type="ARBA" id="ARBA00007691"/>
    </source>
</evidence>
<evidence type="ECO:0000256" key="2">
    <source>
        <dbReference type="ARBA" id="ARBA00004555"/>
    </source>
</evidence>
<dbReference type="EMBL" id="OZ035829">
    <property type="protein sequence ID" value="CAL1610453.1"/>
    <property type="molecule type" value="Genomic_DNA"/>
</dbReference>
<dbReference type="AlphaFoldDB" id="A0AAV2MAS2"/>
<dbReference type="PANTHER" id="PTHR15905">
    <property type="entry name" value="GOLGI-ASSOCIATED KINASE 1B-RELATED"/>
    <property type="match status" value="1"/>
</dbReference>
<dbReference type="InterPro" id="IPR029207">
    <property type="entry name" value="FAM198"/>
</dbReference>
<comment type="subcellular location">
    <subcellularLocation>
        <location evidence="1">Endomembrane system</location>
    </subcellularLocation>
    <subcellularLocation>
        <location evidence="2">Golgi apparatus</location>
    </subcellularLocation>
</comment>
<protein>
    <recommendedName>
        <fullName evidence="8">Golgi associated kinase 1A</fullName>
    </recommendedName>
</protein>
<dbReference type="Proteomes" id="UP001497482">
    <property type="component" value="Chromosome 7"/>
</dbReference>